<evidence type="ECO:0000256" key="1">
    <source>
        <dbReference type="ARBA" id="ARBA00001941"/>
    </source>
</evidence>
<dbReference type="GO" id="GO:0006526">
    <property type="term" value="P:L-arginine biosynthetic process"/>
    <property type="evidence" value="ECO:0007669"/>
    <property type="project" value="TreeGrafter"/>
</dbReference>
<keyword evidence="10" id="KW-0220">Diaminopimelate biosynthesis</keyword>
<keyword evidence="7" id="KW-0479">Metal-binding</keyword>
<evidence type="ECO:0000256" key="9">
    <source>
        <dbReference type="ARBA" id="ARBA00022833"/>
    </source>
</evidence>
<dbReference type="Gene3D" id="3.30.70.360">
    <property type="match status" value="1"/>
</dbReference>
<dbReference type="Pfam" id="PF01546">
    <property type="entry name" value="Peptidase_M20"/>
    <property type="match status" value="1"/>
</dbReference>
<comment type="subunit">
    <text evidence="4">Homodimer.</text>
</comment>
<comment type="caution">
    <text evidence="16">The sequence shown here is derived from an EMBL/GenBank/DDBJ whole genome shotgun (WGS) entry which is preliminary data.</text>
</comment>
<evidence type="ECO:0000256" key="7">
    <source>
        <dbReference type="ARBA" id="ARBA00022723"/>
    </source>
</evidence>
<evidence type="ECO:0000256" key="4">
    <source>
        <dbReference type="ARBA" id="ARBA00011738"/>
    </source>
</evidence>
<keyword evidence="9" id="KW-0862">Zinc</keyword>
<keyword evidence="17" id="KW-1185">Reference proteome</keyword>
<dbReference type="InterPro" id="IPR001261">
    <property type="entry name" value="ArgE/DapE_CS"/>
</dbReference>
<protein>
    <recommendedName>
        <fullName evidence="5 14">Succinyl-diaminopimelate desuccinylase</fullName>
        <ecNumber evidence="5 14">3.5.1.18</ecNumber>
    </recommendedName>
</protein>
<evidence type="ECO:0000256" key="12">
    <source>
        <dbReference type="ARBA" id="ARBA00023285"/>
    </source>
</evidence>
<dbReference type="GO" id="GO:0009014">
    <property type="term" value="F:succinyl-diaminopimelate desuccinylase activity"/>
    <property type="evidence" value="ECO:0007669"/>
    <property type="project" value="UniProtKB-UniRule"/>
</dbReference>
<dbReference type="InterPro" id="IPR011650">
    <property type="entry name" value="Peptidase_M20_dimer"/>
</dbReference>
<dbReference type="GO" id="GO:0008777">
    <property type="term" value="F:acetylornithine deacetylase activity"/>
    <property type="evidence" value="ECO:0007669"/>
    <property type="project" value="TreeGrafter"/>
</dbReference>
<keyword evidence="8 16" id="KW-0378">Hydrolase</keyword>
<evidence type="ECO:0000256" key="2">
    <source>
        <dbReference type="ARBA" id="ARBA00001947"/>
    </source>
</evidence>
<evidence type="ECO:0000256" key="10">
    <source>
        <dbReference type="ARBA" id="ARBA00022915"/>
    </source>
</evidence>
<dbReference type="Proteomes" id="UP001146067">
    <property type="component" value="Unassembled WGS sequence"/>
</dbReference>
<evidence type="ECO:0000256" key="14">
    <source>
        <dbReference type="NCBIfam" id="TIGR01900"/>
    </source>
</evidence>
<dbReference type="EC" id="3.5.1.18" evidence="5 14"/>
<dbReference type="InterPro" id="IPR010174">
    <property type="entry name" value="Succinyl-DAP_deSuclase_DapE"/>
</dbReference>
<evidence type="ECO:0000256" key="3">
    <source>
        <dbReference type="ARBA" id="ARBA00005130"/>
    </source>
</evidence>
<dbReference type="Gene3D" id="3.40.630.10">
    <property type="entry name" value="Zn peptidases"/>
    <property type="match status" value="1"/>
</dbReference>
<proteinExistence type="predicted"/>
<dbReference type="GO" id="GO:0009089">
    <property type="term" value="P:lysine biosynthetic process via diaminopimelate"/>
    <property type="evidence" value="ECO:0007669"/>
    <property type="project" value="UniProtKB-UniRule"/>
</dbReference>
<dbReference type="GO" id="GO:0046872">
    <property type="term" value="F:metal ion binding"/>
    <property type="evidence" value="ECO:0007669"/>
    <property type="project" value="UniProtKB-KW"/>
</dbReference>
<sequence length="356" mass="38534">MTVLSEAVLADPVALTRALCDIPSVSWNEAEICDEVEAALKRMGHLTTERVGNTLVARTELGRGRRVMLAGHLDTVPVNDNFPTRLDGDVLWGLGTSDMKSGTALALWIAATVPEPKFDLSFAFYDREEIEAEHNGLNKLSKTRPELLAADFAILLEPTYGLVEAGCQGTMRVRVTTSGKRAHSARSWKGENAIHKIAPVLERLNAYEAREVEVDGCTYREGLNAVFIGGGVAGNVIPDEAWADVNFRFAPDRDEAAAEAHVREVFAGFDVHVSDTAPSCRPGLDRPEAAEFVAAAGGGFRAKLGWTDVARFATLGIPAVNFGPGDPNLAHKQDERVEIPRIRACADALRAYVEES</sequence>
<dbReference type="PROSITE" id="PS00758">
    <property type="entry name" value="ARGE_DAPE_CPG2_1"/>
    <property type="match status" value="1"/>
</dbReference>
<organism evidence="16 17">
    <name type="scientific">Glycomyces luteolus</name>
    <dbReference type="NCBI Taxonomy" id="2670330"/>
    <lineage>
        <taxon>Bacteria</taxon>
        <taxon>Bacillati</taxon>
        <taxon>Actinomycetota</taxon>
        <taxon>Actinomycetes</taxon>
        <taxon>Glycomycetales</taxon>
        <taxon>Glycomycetaceae</taxon>
        <taxon>Glycomyces</taxon>
    </lineage>
</organism>
<comment type="cofactor">
    <cofactor evidence="1">
        <name>Co(2+)</name>
        <dbReference type="ChEBI" id="CHEBI:48828"/>
    </cofactor>
</comment>
<dbReference type="InterPro" id="IPR050072">
    <property type="entry name" value="Peptidase_M20A"/>
</dbReference>
<evidence type="ECO:0000313" key="16">
    <source>
        <dbReference type="EMBL" id="MDA1361185.1"/>
    </source>
</evidence>
<comment type="cofactor">
    <cofactor evidence="2">
        <name>Zn(2+)</name>
        <dbReference type="ChEBI" id="CHEBI:29105"/>
    </cofactor>
</comment>
<comment type="pathway">
    <text evidence="3">Amino-acid biosynthesis; L-lysine biosynthesis via DAP pathway; LL-2,6-diaminopimelate from (S)-tetrahydrodipicolinate (succinylase route): step 3/3.</text>
</comment>
<dbReference type="SUPFAM" id="SSF53187">
    <property type="entry name" value="Zn-dependent exopeptidases"/>
    <property type="match status" value="1"/>
</dbReference>
<evidence type="ECO:0000256" key="13">
    <source>
        <dbReference type="ARBA" id="ARBA00051301"/>
    </source>
</evidence>
<keyword evidence="12" id="KW-0170">Cobalt</keyword>
<dbReference type="RefSeq" id="WP_270111161.1">
    <property type="nucleotide sequence ID" value="NZ_JAPZVP010000012.1"/>
</dbReference>
<comment type="catalytic activity">
    <reaction evidence="13">
        <text>N-succinyl-(2S,6S)-2,6-diaminopimelate + H2O = (2S,6S)-2,6-diaminopimelate + succinate</text>
        <dbReference type="Rhea" id="RHEA:22608"/>
        <dbReference type="ChEBI" id="CHEBI:15377"/>
        <dbReference type="ChEBI" id="CHEBI:30031"/>
        <dbReference type="ChEBI" id="CHEBI:57609"/>
        <dbReference type="ChEBI" id="CHEBI:58087"/>
        <dbReference type="EC" id="3.5.1.18"/>
    </reaction>
</comment>
<evidence type="ECO:0000256" key="11">
    <source>
        <dbReference type="ARBA" id="ARBA00023154"/>
    </source>
</evidence>
<dbReference type="SUPFAM" id="SSF55031">
    <property type="entry name" value="Bacterial exopeptidase dimerisation domain"/>
    <property type="match status" value="1"/>
</dbReference>
<evidence type="ECO:0000256" key="6">
    <source>
        <dbReference type="ARBA" id="ARBA00022605"/>
    </source>
</evidence>
<evidence type="ECO:0000259" key="15">
    <source>
        <dbReference type="Pfam" id="PF07687"/>
    </source>
</evidence>
<reference evidence="16" key="1">
    <citation type="submission" date="2022-12" db="EMBL/GenBank/DDBJ databases">
        <title>Gycomyces niveus sp.nov.,a novel actinomycete isolated from soil in Shouguan.</title>
        <authorList>
            <person name="Yang X."/>
        </authorList>
    </citation>
    <scope>NUCLEOTIDE SEQUENCE</scope>
    <source>
        <strain evidence="16">NEAU-A15</strain>
    </source>
</reference>
<name>A0A9X3PCZ4_9ACTN</name>
<feature type="domain" description="Peptidase M20 dimerisation" evidence="15">
    <location>
        <begin position="168"/>
        <end position="266"/>
    </location>
</feature>
<dbReference type="EMBL" id="JAPZVP010000012">
    <property type="protein sequence ID" value="MDA1361185.1"/>
    <property type="molecule type" value="Genomic_DNA"/>
</dbReference>
<evidence type="ECO:0000313" key="17">
    <source>
        <dbReference type="Proteomes" id="UP001146067"/>
    </source>
</evidence>
<keyword evidence="11" id="KW-0457">Lysine biosynthesis</keyword>
<accession>A0A9X3PCZ4</accession>
<dbReference type="InterPro" id="IPR002933">
    <property type="entry name" value="Peptidase_M20"/>
</dbReference>
<evidence type="ECO:0000256" key="5">
    <source>
        <dbReference type="ARBA" id="ARBA00011921"/>
    </source>
</evidence>
<dbReference type="FunFam" id="3.30.70.360:FF:000011">
    <property type="entry name" value="Succinyl-diaminopimelate desuccinylase"/>
    <property type="match status" value="1"/>
</dbReference>
<dbReference type="PANTHER" id="PTHR43808">
    <property type="entry name" value="ACETYLORNITHINE DEACETYLASE"/>
    <property type="match status" value="1"/>
</dbReference>
<keyword evidence="6" id="KW-0028">Amino-acid biosynthesis</keyword>
<dbReference type="PANTHER" id="PTHR43808:SF31">
    <property type="entry name" value="N-ACETYL-L-CITRULLINE DEACETYLASE"/>
    <property type="match status" value="1"/>
</dbReference>
<dbReference type="Pfam" id="PF07687">
    <property type="entry name" value="M20_dimer"/>
    <property type="match status" value="1"/>
</dbReference>
<gene>
    <name evidence="16" type="primary">dapE</name>
    <name evidence="16" type="ORF">O1R50_16255</name>
</gene>
<dbReference type="AlphaFoldDB" id="A0A9X3PCZ4"/>
<dbReference type="NCBIfam" id="TIGR01900">
    <property type="entry name" value="dapE-gram_pos"/>
    <property type="match status" value="1"/>
</dbReference>
<evidence type="ECO:0000256" key="8">
    <source>
        <dbReference type="ARBA" id="ARBA00022801"/>
    </source>
</evidence>
<dbReference type="GO" id="GO:0019877">
    <property type="term" value="P:diaminopimelate biosynthetic process"/>
    <property type="evidence" value="ECO:0007669"/>
    <property type="project" value="UniProtKB-KW"/>
</dbReference>
<dbReference type="InterPro" id="IPR036264">
    <property type="entry name" value="Bact_exopeptidase_dim_dom"/>
</dbReference>